<keyword evidence="8" id="KW-0413">Isomerase</keyword>
<dbReference type="InterPro" id="IPR013766">
    <property type="entry name" value="Thioredoxin_domain"/>
</dbReference>
<comment type="caution">
    <text evidence="8">The sequence shown here is derived from an EMBL/GenBank/DDBJ whole genome shotgun (WGS) entry which is preliminary data.</text>
</comment>
<dbReference type="CDD" id="cd02966">
    <property type="entry name" value="TlpA_like_family"/>
    <property type="match status" value="1"/>
</dbReference>
<sequence>MRRALVLAVAAVAALTACSTGKDAAQFGGGGGFQFVAPGGQTTIDYEGTQRQALTELSGDSLLEDGKQVKLSDYRGKVVVVNIWGSWCGPCRTEAPELQKLYADNKAAGLQVMGVDVRDDKGAARDFYHNQSLDYPSIFDPPARSLLVLQGYPRTTTPTTLVLDRQHRVAWVSLLPVKPDQLNAKVKALLAEK</sequence>
<organism evidence="8 9">
    <name type="scientific">Kutzneria viridogrisea</name>
    <dbReference type="NCBI Taxonomy" id="47990"/>
    <lineage>
        <taxon>Bacteria</taxon>
        <taxon>Bacillati</taxon>
        <taxon>Actinomycetota</taxon>
        <taxon>Actinomycetes</taxon>
        <taxon>Pseudonocardiales</taxon>
        <taxon>Pseudonocardiaceae</taxon>
        <taxon>Kutzneria</taxon>
    </lineage>
</organism>
<keyword evidence="3" id="KW-0735">Signal-anchor</keyword>
<dbReference type="InterPro" id="IPR036249">
    <property type="entry name" value="Thioredoxin-like_sf"/>
</dbReference>
<feature type="signal peptide" evidence="6">
    <location>
        <begin position="1"/>
        <end position="24"/>
    </location>
</feature>
<evidence type="ECO:0000313" key="9">
    <source>
        <dbReference type="Proteomes" id="UP000517916"/>
    </source>
</evidence>
<dbReference type="RefSeq" id="WP_025361481.1">
    <property type="nucleotide sequence ID" value="NZ_BAAABQ010000052.1"/>
</dbReference>
<evidence type="ECO:0000256" key="6">
    <source>
        <dbReference type="SAM" id="SignalP"/>
    </source>
</evidence>
<dbReference type="Gene3D" id="3.40.30.10">
    <property type="entry name" value="Glutaredoxin"/>
    <property type="match status" value="1"/>
</dbReference>
<keyword evidence="5" id="KW-0676">Redox-active center</keyword>
<keyword evidence="6" id="KW-0732">Signal</keyword>
<dbReference type="Proteomes" id="UP000517916">
    <property type="component" value="Unassembled WGS sequence"/>
</dbReference>
<dbReference type="SUPFAM" id="SSF52833">
    <property type="entry name" value="Thioredoxin-like"/>
    <property type="match status" value="1"/>
</dbReference>
<keyword evidence="3" id="KW-0812">Transmembrane</keyword>
<dbReference type="PANTHER" id="PTHR42852:SF6">
    <property type="entry name" value="THIOL:DISULFIDE INTERCHANGE PROTEIN DSBE"/>
    <property type="match status" value="1"/>
</dbReference>
<dbReference type="PROSITE" id="PS00194">
    <property type="entry name" value="THIOREDOXIN_1"/>
    <property type="match status" value="1"/>
</dbReference>
<dbReference type="PROSITE" id="PS51352">
    <property type="entry name" value="THIOREDOXIN_2"/>
    <property type="match status" value="1"/>
</dbReference>
<dbReference type="InterPro" id="IPR000866">
    <property type="entry name" value="AhpC/TSA"/>
</dbReference>
<evidence type="ECO:0000313" key="8">
    <source>
        <dbReference type="EMBL" id="MBA8931648.1"/>
    </source>
</evidence>
<dbReference type="GO" id="GO:0016853">
    <property type="term" value="F:isomerase activity"/>
    <property type="evidence" value="ECO:0007669"/>
    <property type="project" value="UniProtKB-KW"/>
</dbReference>
<feature type="domain" description="Thioredoxin" evidence="7">
    <location>
        <begin position="48"/>
        <end position="191"/>
    </location>
</feature>
<dbReference type="InterPro" id="IPR050553">
    <property type="entry name" value="Thioredoxin_ResA/DsbE_sf"/>
</dbReference>
<accession>A0ABR6BXK6</accession>
<keyword evidence="2" id="KW-0201">Cytochrome c-type biogenesis</keyword>
<evidence type="ECO:0000256" key="1">
    <source>
        <dbReference type="ARBA" id="ARBA00004196"/>
    </source>
</evidence>
<dbReference type="EMBL" id="JACJID010000009">
    <property type="protein sequence ID" value="MBA8931648.1"/>
    <property type="molecule type" value="Genomic_DNA"/>
</dbReference>
<feature type="chain" id="PRO_5047405245" evidence="6">
    <location>
        <begin position="25"/>
        <end position="193"/>
    </location>
</feature>
<evidence type="ECO:0000259" key="7">
    <source>
        <dbReference type="PROSITE" id="PS51352"/>
    </source>
</evidence>
<dbReference type="PROSITE" id="PS51257">
    <property type="entry name" value="PROKAR_LIPOPROTEIN"/>
    <property type="match status" value="1"/>
</dbReference>
<evidence type="ECO:0000256" key="3">
    <source>
        <dbReference type="ARBA" id="ARBA00022968"/>
    </source>
</evidence>
<dbReference type="Pfam" id="PF00578">
    <property type="entry name" value="AhpC-TSA"/>
    <property type="match status" value="1"/>
</dbReference>
<gene>
    <name evidence="8" type="ORF">BC739_008900</name>
</gene>
<comment type="subcellular location">
    <subcellularLocation>
        <location evidence="1">Cell envelope</location>
    </subcellularLocation>
</comment>
<evidence type="ECO:0000256" key="4">
    <source>
        <dbReference type="ARBA" id="ARBA00023157"/>
    </source>
</evidence>
<proteinExistence type="predicted"/>
<protein>
    <submittedName>
        <fullName evidence="8">Thiol-disulfide isomerase/thioredoxin</fullName>
    </submittedName>
</protein>
<keyword evidence="4" id="KW-1015">Disulfide bond</keyword>
<dbReference type="InterPro" id="IPR017937">
    <property type="entry name" value="Thioredoxin_CS"/>
</dbReference>
<evidence type="ECO:0000256" key="2">
    <source>
        <dbReference type="ARBA" id="ARBA00022748"/>
    </source>
</evidence>
<evidence type="ECO:0000256" key="5">
    <source>
        <dbReference type="ARBA" id="ARBA00023284"/>
    </source>
</evidence>
<name>A0ABR6BXK6_9PSEU</name>
<dbReference type="PANTHER" id="PTHR42852">
    <property type="entry name" value="THIOL:DISULFIDE INTERCHANGE PROTEIN DSBE"/>
    <property type="match status" value="1"/>
</dbReference>
<keyword evidence="9" id="KW-1185">Reference proteome</keyword>
<reference evidence="8 9" key="1">
    <citation type="submission" date="2020-08" db="EMBL/GenBank/DDBJ databases">
        <title>Genomic Encyclopedia of Archaeal and Bacterial Type Strains, Phase II (KMG-II): from individual species to whole genera.</title>
        <authorList>
            <person name="Goeker M."/>
        </authorList>
    </citation>
    <scope>NUCLEOTIDE SEQUENCE [LARGE SCALE GENOMIC DNA]</scope>
    <source>
        <strain evidence="8 9">DSM 43850</strain>
    </source>
</reference>